<dbReference type="InterPro" id="IPR011055">
    <property type="entry name" value="Dup_hybrid_motif"/>
</dbReference>
<dbReference type="InterPro" id="IPR003367">
    <property type="entry name" value="Thrombospondin_3-like_rpt"/>
</dbReference>
<accession>A0A1F7W6S3</accession>
<dbReference type="Pfam" id="PF01551">
    <property type="entry name" value="Peptidase_M23"/>
    <property type="match status" value="1"/>
</dbReference>
<dbReference type="PROSITE" id="PS51257">
    <property type="entry name" value="PROKAR_LIPOPROTEIN"/>
    <property type="match status" value="1"/>
</dbReference>
<gene>
    <name evidence="4" type="ORF">A2304_03760</name>
</gene>
<evidence type="ECO:0000313" key="4">
    <source>
        <dbReference type="EMBL" id="OGL97804.1"/>
    </source>
</evidence>
<sequence length="693" mass="72420">MRFYLLAMVSLAVGCSRDPCDPGHGIVVNCTGVGGPSVVSDVGGGGTAIQLPFSEGESARCTQGTGGSYSHTGGSTQFGVDLDTPNDSDMELYAPVGGMAYVHTESATSGFGYHVAIDIGGGFYVVVAHLSEVFVENESEVTAGQLLGYEGCTGACSGDHVHIGLMEGDPSETAQFGESVDVLFRTADMNAESPAFEDVAGSALVCDLSSGHVYASDLPVGRWHPDGTLVKVPNDPKVYLVESGNARHIDDESVFWSYDWNFDDVVRVSDEELACLGTGEEIAREGSVDLGYGEDGHAWLLVKDTDGSAWKQRLPSGAADEVAESWGFSGDLGMDPIFSEATLDAYRTRSGTAPFRDGTILKESGRSDVYVVSDGVALPVKDWDTYLLMGYGERDILTVGDGLVAEAMGDNVGSCMAGIWCLDAEAVTSCGGGLEIGSGEMGGEEVGDDTDTGDGENTGDEEDTASPEEESDVDGDGIPDAVDNCPLHDNADQSDIDSDGTGDSCDADADGDEVPNGIDCDLFDASVGECAEEATDTGTDPVDEEDTGGGAKSDDAWSDYVWIDGDNLCFSADGFSFPYNAADAYMVGYGGSSLALDFTFKSDFRLVNSGDAYCLDTSVLDFDDYEVTLVSSLTSTGDTASSYADTGDWWDNYDFCVSGSETAAQFCAYQGGWNYLVGFSVATSGAHANGDGA</sequence>
<dbReference type="GO" id="GO:0007155">
    <property type="term" value="P:cell adhesion"/>
    <property type="evidence" value="ECO:0007669"/>
    <property type="project" value="InterPro"/>
</dbReference>
<comment type="caution">
    <text evidence="4">The sequence shown here is derived from an EMBL/GenBank/DDBJ whole genome shotgun (WGS) entry which is preliminary data.</text>
</comment>
<dbReference type="SUPFAM" id="SSF51261">
    <property type="entry name" value="Duplicated hybrid motif"/>
    <property type="match status" value="1"/>
</dbReference>
<dbReference type="InterPro" id="IPR016047">
    <property type="entry name" value="M23ase_b-sheet_dom"/>
</dbReference>
<evidence type="ECO:0000256" key="2">
    <source>
        <dbReference type="SAM" id="MobiDB-lite"/>
    </source>
</evidence>
<dbReference type="PANTHER" id="PTHR21666:SF270">
    <property type="entry name" value="MUREIN HYDROLASE ACTIVATOR ENVC"/>
    <property type="match status" value="1"/>
</dbReference>
<organism evidence="4 5">
    <name type="scientific">Candidatus Uhrbacteria bacterium RIFOXYB2_FULL_57_15</name>
    <dbReference type="NCBI Taxonomy" id="1802422"/>
    <lineage>
        <taxon>Bacteria</taxon>
        <taxon>Candidatus Uhriibacteriota</taxon>
    </lineage>
</organism>
<dbReference type="Proteomes" id="UP000176501">
    <property type="component" value="Unassembled WGS sequence"/>
</dbReference>
<dbReference type="InterPro" id="IPR050570">
    <property type="entry name" value="Cell_wall_metabolism_enzyme"/>
</dbReference>
<dbReference type="PANTHER" id="PTHR21666">
    <property type="entry name" value="PEPTIDASE-RELATED"/>
    <property type="match status" value="1"/>
</dbReference>
<dbReference type="AlphaFoldDB" id="A0A1F7W6S3"/>
<dbReference type="InterPro" id="IPR028974">
    <property type="entry name" value="TSP_type-3_rpt"/>
</dbReference>
<keyword evidence="1" id="KW-0732">Signal</keyword>
<feature type="region of interest" description="Disordered" evidence="2">
    <location>
        <begin position="531"/>
        <end position="552"/>
    </location>
</feature>
<feature type="region of interest" description="Disordered" evidence="2">
    <location>
        <begin position="435"/>
        <end position="518"/>
    </location>
</feature>
<evidence type="ECO:0000256" key="1">
    <source>
        <dbReference type="ARBA" id="ARBA00022729"/>
    </source>
</evidence>
<dbReference type="Gene3D" id="4.10.1080.10">
    <property type="entry name" value="TSP type-3 repeat"/>
    <property type="match status" value="1"/>
</dbReference>
<feature type="compositionally biased region" description="Acidic residues" evidence="2">
    <location>
        <begin position="442"/>
        <end position="477"/>
    </location>
</feature>
<dbReference type="GO" id="GO:0005509">
    <property type="term" value="F:calcium ion binding"/>
    <property type="evidence" value="ECO:0007669"/>
    <property type="project" value="InterPro"/>
</dbReference>
<dbReference type="EMBL" id="MGFE01000029">
    <property type="protein sequence ID" value="OGL97804.1"/>
    <property type="molecule type" value="Genomic_DNA"/>
</dbReference>
<feature type="domain" description="M23ase beta-sheet core" evidence="3">
    <location>
        <begin position="78"/>
        <end position="167"/>
    </location>
</feature>
<evidence type="ECO:0000313" key="5">
    <source>
        <dbReference type="Proteomes" id="UP000176501"/>
    </source>
</evidence>
<dbReference type="Pfam" id="PF02412">
    <property type="entry name" value="TSP_3"/>
    <property type="match status" value="2"/>
</dbReference>
<dbReference type="GO" id="GO:0004222">
    <property type="term" value="F:metalloendopeptidase activity"/>
    <property type="evidence" value="ECO:0007669"/>
    <property type="project" value="TreeGrafter"/>
</dbReference>
<proteinExistence type="predicted"/>
<feature type="compositionally biased region" description="Acidic residues" evidence="2">
    <location>
        <begin position="492"/>
        <end position="513"/>
    </location>
</feature>
<evidence type="ECO:0000259" key="3">
    <source>
        <dbReference type="Pfam" id="PF01551"/>
    </source>
</evidence>
<feature type="compositionally biased region" description="Acidic residues" evidence="2">
    <location>
        <begin position="531"/>
        <end position="547"/>
    </location>
</feature>
<dbReference type="CDD" id="cd12797">
    <property type="entry name" value="M23_peptidase"/>
    <property type="match status" value="1"/>
</dbReference>
<protein>
    <recommendedName>
        <fullName evidence="3">M23ase beta-sheet core domain-containing protein</fullName>
    </recommendedName>
</protein>
<reference evidence="4 5" key="1">
    <citation type="journal article" date="2016" name="Nat. Commun.">
        <title>Thousands of microbial genomes shed light on interconnected biogeochemical processes in an aquifer system.</title>
        <authorList>
            <person name="Anantharaman K."/>
            <person name="Brown C.T."/>
            <person name="Hug L.A."/>
            <person name="Sharon I."/>
            <person name="Castelle C.J."/>
            <person name="Probst A.J."/>
            <person name="Thomas B.C."/>
            <person name="Singh A."/>
            <person name="Wilkins M.J."/>
            <person name="Karaoz U."/>
            <person name="Brodie E.L."/>
            <person name="Williams K.H."/>
            <person name="Hubbard S.S."/>
            <person name="Banfield J.F."/>
        </authorList>
    </citation>
    <scope>NUCLEOTIDE SEQUENCE [LARGE SCALE GENOMIC DNA]</scope>
</reference>
<dbReference type="Gene3D" id="2.70.70.10">
    <property type="entry name" value="Glucose Permease (Domain IIA)"/>
    <property type="match status" value="1"/>
</dbReference>
<name>A0A1F7W6S3_9BACT</name>